<evidence type="ECO:0000256" key="5">
    <source>
        <dbReference type="ARBA" id="ARBA00022692"/>
    </source>
</evidence>
<feature type="transmembrane region" description="Helical" evidence="8">
    <location>
        <begin position="468"/>
        <end position="486"/>
    </location>
</feature>
<keyword evidence="4 10" id="KW-0808">Transferase</keyword>
<dbReference type="GO" id="GO:0016757">
    <property type="term" value="F:glycosyltransferase activity"/>
    <property type="evidence" value="ECO:0007669"/>
    <property type="project" value="UniProtKB-KW"/>
</dbReference>
<keyword evidence="6 8" id="KW-1133">Transmembrane helix</keyword>
<protein>
    <submittedName>
        <fullName evidence="10">Glycosyltransferase family 39 protein</fullName>
        <ecNumber evidence="10">2.4.-.-</ecNumber>
    </submittedName>
</protein>
<feature type="transmembrane region" description="Helical" evidence="8">
    <location>
        <begin position="225"/>
        <end position="253"/>
    </location>
</feature>
<dbReference type="EC" id="2.4.-.-" evidence="10"/>
<dbReference type="InterPro" id="IPR050297">
    <property type="entry name" value="LipidA_mod_glycosyltrf_83"/>
</dbReference>
<reference evidence="11" key="1">
    <citation type="journal article" date="2019" name="Int. J. Syst. Evol. Microbiol.">
        <title>The Global Catalogue of Microorganisms (GCM) 10K type strain sequencing project: providing services to taxonomists for standard genome sequencing and annotation.</title>
        <authorList>
            <consortium name="The Broad Institute Genomics Platform"/>
            <consortium name="The Broad Institute Genome Sequencing Center for Infectious Disease"/>
            <person name="Wu L."/>
            <person name="Ma J."/>
        </authorList>
    </citation>
    <scope>NUCLEOTIDE SEQUENCE [LARGE SCALE GENOMIC DNA]</scope>
    <source>
        <strain evidence="11">CGMCC 4.1641</strain>
    </source>
</reference>
<keyword evidence="2" id="KW-1003">Cell membrane</keyword>
<evidence type="ECO:0000259" key="9">
    <source>
        <dbReference type="Pfam" id="PF13231"/>
    </source>
</evidence>
<dbReference type="PANTHER" id="PTHR33908:SF11">
    <property type="entry name" value="MEMBRANE PROTEIN"/>
    <property type="match status" value="1"/>
</dbReference>
<dbReference type="EMBL" id="JBHSED010000070">
    <property type="protein sequence ID" value="MFC4307018.1"/>
    <property type="molecule type" value="Genomic_DNA"/>
</dbReference>
<keyword evidence="11" id="KW-1185">Reference proteome</keyword>
<feature type="transmembrane region" description="Helical" evidence="8">
    <location>
        <begin position="41"/>
        <end position="59"/>
    </location>
</feature>
<dbReference type="PANTHER" id="PTHR33908">
    <property type="entry name" value="MANNOSYLTRANSFERASE YKCB-RELATED"/>
    <property type="match status" value="1"/>
</dbReference>
<feature type="transmembrane region" description="Helical" evidence="8">
    <location>
        <begin position="273"/>
        <end position="296"/>
    </location>
</feature>
<evidence type="ECO:0000256" key="7">
    <source>
        <dbReference type="ARBA" id="ARBA00023136"/>
    </source>
</evidence>
<evidence type="ECO:0000256" key="6">
    <source>
        <dbReference type="ARBA" id="ARBA00022989"/>
    </source>
</evidence>
<comment type="caution">
    <text evidence="10">The sequence shown here is derived from an EMBL/GenBank/DDBJ whole genome shotgun (WGS) entry which is preliminary data.</text>
</comment>
<feature type="transmembrane region" description="Helical" evidence="8">
    <location>
        <begin position="71"/>
        <end position="89"/>
    </location>
</feature>
<evidence type="ECO:0000256" key="4">
    <source>
        <dbReference type="ARBA" id="ARBA00022679"/>
    </source>
</evidence>
<feature type="transmembrane region" description="Helical" evidence="8">
    <location>
        <begin position="404"/>
        <end position="422"/>
    </location>
</feature>
<gene>
    <name evidence="10" type="ORF">ACFO1S_26705</name>
</gene>
<evidence type="ECO:0000256" key="1">
    <source>
        <dbReference type="ARBA" id="ARBA00004651"/>
    </source>
</evidence>
<evidence type="ECO:0000256" key="8">
    <source>
        <dbReference type="SAM" id="Phobius"/>
    </source>
</evidence>
<comment type="subcellular location">
    <subcellularLocation>
        <location evidence="1">Cell membrane</location>
        <topology evidence="1">Multi-pass membrane protein</topology>
    </subcellularLocation>
</comment>
<evidence type="ECO:0000313" key="10">
    <source>
        <dbReference type="EMBL" id="MFC4307018.1"/>
    </source>
</evidence>
<feature type="transmembrane region" description="Helical" evidence="8">
    <location>
        <begin position="434"/>
        <end position="456"/>
    </location>
</feature>
<evidence type="ECO:0000313" key="11">
    <source>
        <dbReference type="Proteomes" id="UP001595755"/>
    </source>
</evidence>
<organism evidence="10 11">
    <name type="scientific">Cohnella boryungensis</name>
    <dbReference type="NCBI Taxonomy" id="768479"/>
    <lineage>
        <taxon>Bacteria</taxon>
        <taxon>Bacillati</taxon>
        <taxon>Bacillota</taxon>
        <taxon>Bacilli</taxon>
        <taxon>Bacillales</taxon>
        <taxon>Paenibacillaceae</taxon>
        <taxon>Cohnella</taxon>
    </lineage>
</organism>
<accession>A0ABV8SHJ7</accession>
<proteinExistence type="predicted"/>
<feature type="transmembrane region" description="Helical" evidence="8">
    <location>
        <begin position="14"/>
        <end position="35"/>
    </location>
</feature>
<keyword evidence="5 8" id="KW-0812">Transmembrane</keyword>
<evidence type="ECO:0000256" key="2">
    <source>
        <dbReference type="ARBA" id="ARBA00022475"/>
    </source>
</evidence>
<dbReference type="Proteomes" id="UP001595755">
    <property type="component" value="Unassembled WGS sequence"/>
</dbReference>
<feature type="domain" description="Glycosyltransferase RgtA/B/C/D-like" evidence="9">
    <location>
        <begin position="135"/>
        <end position="260"/>
    </location>
</feature>
<keyword evidence="7 8" id="KW-0472">Membrane</keyword>
<dbReference type="InterPro" id="IPR038731">
    <property type="entry name" value="RgtA/B/C-like"/>
</dbReference>
<feature type="transmembrane region" description="Helical" evidence="8">
    <location>
        <begin position="176"/>
        <end position="197"/>
    </location>
</feature>
<keyword evidence="3 10" id="KW-0328">Glycosyltransferase</keyword>
<dbReference type="RefSeq" id="WP_204604190.1">
    <property type="nucleotide sequence ID" value="NZ_JBHSED010000070.1"/>
</dbReference>
<sequence length="505" mass="55197">MNEKLPGPTAVGRLLLWCGFVFFAGIVLFSLGASLTRMNNFEPVVGIALGMTLMLILGYRALNRPAWRPSFPVFLMIGAFGLRAAWVWITPTQPTSDFKMMYDSAVKAAAGDFSFAAMDYYIRWVYQLGYTLYQGGVVRLFGESLLPLKLANAVCETLTVWLVYRMTASMFGETSGRIAGLLYAIYLPNILMCSVLTNQHLSTLFFAAGCAAAVAPRRRSGIGGVIAAALCFALGSAFRPMGAFYVAVFLIFLGLHEAARKRKEGSGSFRKRLAVKGTAFVAAYFLAQQLIAYSLIASGVTELKLHAGREPYWKFMVGLNAESNGQWNAKDANHVLAFPLGPERDQVERDILLERLADPLEIAALMVKKWVLMWAGPDDSIYWSLGTVAHSSDWNIRLATVERAQYVVYAFFGSLAMLALLLRRHGGNGTGASGFVPAMYLPMLVLLAYAALHGLIEIQIRYRLDVMPFMIALAGFGCACAGHWFSTKRSSAIGSKAGNPPSVSV</sequence>
<dbReference type="Pfam" id="PF13231">
    <property type="entry name" value="PMT_2"/>
    <property type="match status" value="1"/>
</dbReference>
<name>A0ABV8SHJ7_9BACL</name>
<evidence type="ECO:0000256" key="3">
    <source>
        <dbReference type="ARBA" id="ARBA00022676"/>
    </source>
</evidence>